<dbReference type="PROSITE" id="PS00862">
    <property type="entry name" value="OX2_COVAL_FAD"/>
    <property type="match status" value="1"/>
</dbReference>
<dbReference type="InterPro" id="IPR006093">
    <property type="entry name" value="Oxy_OxRdtase_FAD_BS"/>
</dbReference>
<dbReference type="InterPro" id="IPR016167">
    <property type="entry name" value="FAD-bd_PCMH_sub1"/>
</dbReference>
<dbReference type="eggNOG" id="ENOG502QQYW">
    <property type="taxonomic scope" value="Eukaryota"/>
</dbReference>
<dbReference type="KEGG" id="tml:GSTUM_00005595001"/>
<dbReference type="STRING" id="656061.D5GBU9"/>
<dbReference type="GO" id="GO:0016491">
    <property type="term" value="F:oxidoreductase activity"/>
    <property type="evidence" value="ECO:0007669"/>
    <property type="project" value="UniProtKB-KW"/>
</dbReference>
<organism evidence="6 7">
    <name type="scientific">Tuber melanosporum (strain Mel28)</name>
    <name type="common">Perigord black truffle</name>
    <dbReference type="NCBI Taxonomy" id="656061"/>
    <lineage>
        <taxon>Eukaryota</taxon>
        <taxon>Fungi</taxon>
        <taxon>Dikarya</taxon>
        <taxon>Ascomycota</taxon>
        <taxon>Pezizomycotina</taxon>
        <taxon>Pezizomycetes</taxon>
        <taxon>Pezizales</taxon>
        <taxon>Tuberaceae</taxon>
        <taxon>Tuber</taxon>
    </lineage>
</organism>
<keyword evidence="2" id="KW-0285">Flavoprotein</keyword>
<accession>D5GBU9</accession>
<dbReference type="Gene3D" id="3.40.462.20">
    <property type="match status" value="1"/>
</dbReference>
<name>D5GBU9_TUBMM</name>
<dbReference type="InterPro" id="IPR016166">
    <property type="entry name" value="FAD-bd_PCMH"/>
</dbReference>
<dbReference type="InterPro" id="IPR016169">
    <property type="entry name" value="FAD-bd_PCMH_sub2"/>
</dbReference>
<evidence type="ECO:0000256" key="2">
    <source>
        <dbReference type="ARBA" id="ARBA00022630"/>
    </source>
</evidence>
<dbReference type="Gene3D" id="3.30.43.10">
    <property type="entry name" value="Uridine Diphospho-n-acetylenolpyruvylglucosamine Reductase, domain 2"/>
    <property type="match status" value="1"/>
</dbReference>
<dbReference type="HOGENOM" id="CLU_018354_0_2_1"/>
<gene>
    <name evidence="6" type="ORF">GSTUM_00005595001</name>
</gene>
<keyword evidence="7" id="KW-1185">Reference proteome</keyword>
<sequence length="452" mass="49057">MAIADVTSLKHLLSHSSTFTIPARAFTEDYNNWTNYALTTPKAVVKTTNESDIQTVVKFASEHNLRVSVRGGGHSVFNSCDGIILDLAGWDEVVYDDGDNTIRFRPGALNGKVMEVAGGRGRCVMSGTCNTVGMTSLYLGGGLGPLAPKLGMAIDSLLSARLITASGELLTVSPESNPEVFHILAGAGQTLGVVTEMQIKTYPLNETLNTTDETVFFASMTFPASRIAEVANFLSSAKWDENTAVYLLLVSPPEGGAPLFIFTVNYYGNDEDAKRVLKGLYDLKPIAETAKRVPYVRMNDHSEGSGERGEFKRMTGVGLKRVNVEGLKGMVEALENLLSAGGDLGKSCVLLEFLGMGVARKSSVGVYPHRDIDIWCIPVPWYSLPENHASAEKFCRDVRKAAKRGDVREDMVVYSGFRAGDEKPEELWGSKETADKIAEMKASQFDVSVITN</sequence>
<dbReference type="RefSeq" id="XP_002837758.1">
    <property type="nucleotide sequence ID" value="XM_002837712.1"/>
</dbReference>
<dbReference type="Gene3D" id="3.30.465.10">
    <property type="match status" value="1"/>
</dbReference>
<reference evidence="6 7" key="1">
    <citation type="journal article" date="2010" name="Nature">
        <title>Perigord black truffle genome uncovers evolutionary origins and mechanisms of symbiosis.</title>
        <authorList>
            <person name="Martin F."/>
            <person name="Kohler A."/>
            <person name="Murat C."/>
            <person name="Balestrini R."/>
            <person name="Coutinho P.M."/>
            <person name="Jaillon O."/>
            <person name="Montanini B."/>
            <person name="Morin E."/>
            <person name="Noel B."/>
            <person name="Percudani R."/>
            <person name="Porcel B."/>
            <person name="Rubini A."/>
            <person name="Amicucci A."/>
            <person name="Amselem J."/>
            <person name="Anthouard V."/>
            <person name="Arcioni S."/>
            <person name="Artiguenave F."/>
            <person name="Aury J.M."/>
            <person name="Ballario P."/>
            <person name="Bolchi A."/>
            <person name="Brenna A."/>
            <person name="Brun A."/>
            <person name="Buee M."/>
            <person name="Cantarel B."/>
            <person name="Chevalier G."/>
            <person name="Couloux A."/>
            <person name="Da Silva C."/>
            <person name="Denoeud F."/>
            <person name="Duplessis S."/>
            <person name="Ghignone S."/>
            <person name="Hilselberger B."/>
            <person name="Iotti M."/>
            <person name="Marcais B."/>
            <person name="Mello A."/>
            <person name="Miranda M."/>
            <person name="Pacioni G."/>
            <person name="Quesneville H."/>
            <person name="Riccioni C."/>
            <person name="Ruotolo R."/>
            <person name="Splivallo R."/>
            <person name="Stocchi V."/>
            <person name="Tisserant E."/>
            <person name="Viscomi A.R."/>
            <person name="Zambonelli A."/>
            <person name="Zampieri E."/>
            <person name="Henrissat B."/>
            <person name="Lebrun M.H."/>
            <person name="Paolocci F."/>
            <person name="Bonfante P."/>
            <person name="Ottonello S."/>
            <person name="Wincker P."/>
        </authorList>
    </citation>
    <scope>NUCLEOTIDE SEQUENCE [LARGE SCALE GENOMIC DNA]</scope>
    <source>
        <strain evidence="6 7">Mel28</strain>
    </source>
</reference>
<dbReference type="InParanoid" id="D5GBU9"/>
<comment type="similarity">
    <text evidence="1">Belongs to the oxygen-dependent FAD-linked oxidoreductase family.</text>
</comment>
<dbReference type="Proteomes" id="UP000006911">
    <property type="component" value="Unassembled WGS sequence"/>
</dbReference>
<dbReference type="GO" id="GO:0071949">
    <property type="term" value="F:FAD binding"/>
    <property type="evidence" value="ECO:0007669"/>
    <property type="project" value="InterPro"/>
</dbReference>
<dbReference type="PANTHER" id="PTHR42973">
    <property type="entry name" value="BINDING OXIDOREDUCTASE, PUTATIVE (AFU_ORTHOLOGUE AFUA_1G17690)-RELATED"/>
    <property type="match status" value="1"/>
</dbReference>
<dbReference type="SUPFAM" id="SSF56176">
    <property type="entry name" value="FAD-binding/transporter-associated domain-like"/>
    <property type="match status" value="1"/>
</dbReference>
<dbReference type="PROSITE" id="PS51387">
    <property type="entry name" value="FAD_PCMH"/>
    <property type="match status" value="1"/>
</dbReference>
<evidence type="ECO:0000256" key="1">
    <source>
        <dbReference type="ARBA" id="ARBA00005466"/>
    </source>
</evidence>
<evidence type="ECO:0000256" key="3">
    <source>
        <dbReference type="ARBA" id="ARBA00022827"/>
    </source>
</evidence>
<dbReference type="EMBL" id="FN430097">
    <property type="protein sequence ID" value="CAZ81949.1"/>
    <property type="molecule type" value="Genomic_DNA"/>
</dbReference>
<dbReference type="PANTHER" id="PTHR42973:SF7">
    <property type="entry name" value="FAD-BINDING PCMH-TYPE DOMAIN-CONTAINING PROTEIN"/>
    <property type="match status" value="1"/>
</dbReference>
<dbReference type="InterPro" id="IPR036318">
    <property type="entry name" value="FAD-bd_PCMH-like_sf"/>
</dbReference>
<feature type="domain" description="FAD-binding PCMH-type" evidence="5">
    <location>
        <begin position="37"/>
        <end position="204"/>
    </location>
</feature>
<dbReference type="AlphaFoldDB" id="D5GBU9"/>
<dbReference type="GeneID" id="9182986"/>
<evidence type="ECO:0000313" key="7">
    <source>
        <dbReference type="Proteomes" id="UP000006911"/>
    </source>
</evidence>
<evidence type="ECO:0000256" key="4">
    <source>
        <dbReference type="ARBA" id="ARBA00023002"/>
    </source>
</evidence>
<evidence type="ECO:0000259" key="5">
    <source>
        <dbReference type="PROSITE" id="PS51387"/>
    </source>
</evidence>
<keyword evidence="3" id="KW-0274">FAD</keyword>
<keyword evidence="4" id="KW-0560">Oxidoreductase</keyword>
<evidence type="ECO:0000313" key="6">
    <source>
        <dbReference type="EMBL" id="CAZ81949.1"/>
    </source>
</evidence>
<dbReference type="InterPro" id="IPR006094">
    <property type="entry name" value="Oxid_FAD_bind_N"/>
</dbReference>
<dbReference type="Pfam" id="PF01565">
    <property type="entry name" value="FAD_binding_4"/>
    <property type="match status" value="1"/>
</dbReference>
<protein>
    <submittedName>
        <fullName evidence="6">(Perigord truffle) hypothetical protein</fullName>
    </submittedName>
</protein>
<dbReference type="InterPro" id="IPR050416">
    <property type="entry name" value="FAD-linked_Oxidoreductase"/>
</dbReference>
<dbReference type="OMA" id="GNDAICT"/>
<proteinExistence type="inferred from homology"/>